<evidence type="ECO:0000313" key="1">
    <source>
        <dbReference type="EMBL" id="CAD1848285.1"/>
    </source>
</evidence>
<protein>
    <submittedName>
        <fullName evidence="1">Uncharacterized protein</fullName>
    </submittedName>
</protein>
<dbReference type="AlphaFoldDB" id="A0A6V7QZF2"/>
<gene>
    <name evidence="1" type="ORF">CB5_LOCUS31496</name>
</gene>
<sequence length="124" mass="13518">MRKGGIVGLLFLSRKMRDEYAEANAIVAQALDGRQDGVFVHMQSEGSSAAMWPFWRRLSGSASGKGLRRCWPSGLQGSRSPFGGFWPGIAAGWSCSTVRAADGSTRRGSPSSWVDCMYSFPFNF</sequence>
<accession>A0A6V7QZF2</accession>
<proteinExistence type="predicted"/>
<organism evidence="1">
    <name type="scientific">Ananas comosus var. bracteatus</name>
    <name type="common">red pineapple</name>
    <dbReference type="NCBI Taxonomy" id="296719"/>
    <lineage>
        <taxon>Eukaryota</taxon>
        <taxon>Viridiplantae</taxon>
        <taxon>Streptophyta</taxon>
        <taxon>Embryophyta</taxon>
        <taxon>Tracheophyta</taxon>
        <taxon>Spermatophyta</taxon>
        <taxon>Magnoliopsida</taxon>
        <taxon>Liliopsida</taxon>
        <taxon>Poales</taxon>
        <taxon>Bromeliaceae</taxon>
        <taxon>Bromelioideae</taxon>
        <taxon>Ananas</taxon>
    </lineage>
</organism>
<dbReference type="EMBL" id="CAJEUB010000077">
    <property type="protein sequence ID" value="CAD1848285.1"/>
    <property type="molecule type" value="Genomic_DNA"/>
</dbReference>
<reference evidence="1" key="1">
    <citation type="submission" date="2020-07" db="EMBL/GenBank/DDBJ databases">
        <authorList>
            <person name="Lin J."/>
        </authorList>
    </citation>
    <scope>NUCLEOTIDE SEQUENCE</scope>
</reference>
<name>A0A6V7QZF2_ANACO</name>